<evidence type="ECO:0000256" key="3">
    <source>
        <dbReference type="ARBA" id="ARBA00023082"/>
    </source>
</evidence>
<feature type="domain" description="RNA polymerase sigma-70 region 2" evidence="6">
    <location>
        <begin position="11"/>
        <end position="71"/>
    </location>
</feature>
<sequence length="173" mass="19322">MMIPDALLQHFDAFVGFARSRTGDPELAADLVQECLLKALRSGQAPADSEGVVTWFYRVLRHAIIDAHRRRMTQEKALPMLSLELPESVSPEDEKTLCQCVLKMLPLLPEADAELLRRIDLGGESPTELARATQQRVNTVNVRLLRARQKLRAQVEKVCRSCATHGCLDCDCG</sequence>
<protein>
    <submittedName>
        <fullName evidence="8">RNA polymerase sigma factor</fullName>
    </submittedName>
</protein>
<evidence type="ECO:0000256" key="5">
    <source>
        <dbReference type="ARBA" id="ARBA00023163"/>
    </source>
</evidence>
<evidence type="ECO:0000256" key="4">
    <source>
        <dbReference type="ARBA" id="ARBA00023125"/>
    </source>
</evidence>
<dbReference type="InterPro" id="IPR013324">
    <property type="entry name" value="RNA_pol_sigma_r3/r4-like"/>
</dbReference>
<dbReference type="SUPFAM" id="SSF88946">
    <property type="entry name" value="Sigma2 domain of RNA polymerase sigma factors"/>
    <property type="match status" value="1"/>
</dbReference>
<dbReference type="EMBL" id="JBHSMQ010000012">
    <property type="protein sequence ID" value="MFC5457702.1"/>
    <property type="molecule type" value="Genomic_DNA"/>
</dbReference>
<evidence type="ECO:0000259" key="7">
    <source>
        <dbReference type="Pfam" id="PF08281"/>
    </source>
</evidence>
<dbReference type="Gene3D" id="1.10.1740.10">
    <property type="match status" value="1"/>
</dbReference>
<comment type="caution">
    <text evidence="8">The sequence shown here is derived from an EMBL/GenBank/DDBJ whole genome shotgun (WGS) entry which is preliminary data.</text>
</comment>
<keyword evidence="2" id="KW-0805">Transcription regulation</keyword>
<reference evidence="9" key="1">
    <citation type="journal article" date="2019" name="Int. J. Syst. Evol. Microbiol.">
        <title>The Global Catalogue of Microorganisms (GCM) 10K type strain sequencing project: providing services to taxonomists for standard genome sequencing and annotation.</title>
        <authorList>
            <consortium name="The Broad Institute Genomics Platform"/>
            <consortium name="The Broad Institute Genome Sequencing Center for Infectious Disease"/>
            <person name="Wu L."/>
            <person name="Ma J."/>
        </authorList>
    </citation>
    <scope>NUCLEOTIDE SEQUENCE [LARGE SCALE GENOMIC DNA]</scope>
    <source>
        <strain evidence="9">CGMCC 4.1469</strain>
    </source>
</reference>
<proteinExistence type="inferred from homology"/>
<dbReference type="InterPro" id="IPR013249">
    <property type="entry name" value="RNA_pol_sigma70_r4_t2"/>
</dbReference>
<dbReference type="InterPro" id="IPR007627">
    <property type="entry name" value="RNA_pol_sigma70_r2"/>
</dbReference>
<evidence type="ECO:0000256" key="2">
    <source>
        <dbReference type="ARBA" id="ARBA00023015"/>
    </source>
</evidence>
<dbReference type="Pfam" id="PF08281">
    <property type="entry name" value="Sigma70_r4_2"/>
    <property type="match status" value="1"/>
</dbReference>
<comment type="similarity">
    <text evidence="1">Belongs to the sigma-70 factor family. ECF subfamily.</text>
</comment>
<evidence type="ECO:0000313" key="9">
    <source>
        <dbReference type="Proteomes" id="UP001596052"/>
    </source>
</evidence>
<dbReference type="InterPro" id="IPR036388">
    <property type="entry name" value="WH-like_DNA-bd_sf"/>
</dbReference>
<keyword evidence="5" id="KW-0804">Transcription</keyword>
<dbReference type="SUPFAM" id="SSF88659">
    <property type="entry name" value="Sigma3 and sigma4 domains of RNA polymerase sigma factors"/>
    <property type="match status" value="1"/>
</dbReference>
<accession>A0ABW0KYW7</accession>
<dbReference type="Gene3D" id="1.10.10.10">
    <property type="entry name" value="Winged helix-like DNA-binding domain superfamily/Winged helix DNA-binding domain"/>
    <property type="match status" value="1"/>
</dbReference>
<dbReference type="InterPro" id="IPR014284">
    <property type="entry name" value="RNA_pol_sigma-70_dom"/>
</dbReference>
<gene>
    <name evidence="8" type="ORF">ACFQDI_22730</name>
</gene>
<evidence type="ECO:0000259" key="6">
    <source>
        <dbReference type="Pfam" id="PF04542"/>
    </source>
</evidence>
<keyword evidence="4" id="KW-0238">DNA-binding</keyword>
<dbReference type="PANTHER" id="PTHR43133:SF8">
    <property type="entry name" value="RNA POLYMERASE SIGMA FACTOR HI_1459-RELATED"/>
    <property type="match status" value="1"/>
</dbReference>
<organism evidence="8 9">
    <name type="scientific">Prosthecobacter fluviatilis</name>
    <dbReference type="NCBI Taxonomy" id="445931"/>
    <lineage>
        <taxon>Bacteria</taxon>
        <taxon>Pseudomonadati</taxon>
        <taxon>Verrucomicrobiota</taxon>
        <taxon>Verrucomicrobiia</taxon>
        <taxon>Verrucomicrobiales</taxon>
        <taxon>Verrucomicrobiaceae</taxon>
        <taxon>Prosthecobacter</taxon>
    </lineage>
</organism>
<name>A0ABW0KYW7_9BACT</name>
<dbReference type="Pfam" id="PF04542">
    <property type="entry name" value="Sigma70_r2"/>
    <property type="match status" value="1"/>
</dbReference>
<dbReference type="InterPro" id="IPR039425">
    <property type="entry name" value="RNA_pol_sigma-70-like"/>
</dbReference>
<keyword evidence="3" id="KW-0731">Sigma factor</keyword>
<evidence type="ECO:0000256" key="1">
    <source>
        <dbReference type="ARBA" id="ARBA00010641"/>
    </source>
</evidence>
<feature type="domain" description="RNA polymerase sigma factor 70 region 4 type 2" evidence="7">
    <location>
        <begin position="99"/>
        <end position="151"/>
    </location>
</feature>
<dbReference type="Proteomes" id="UP001596052">
    <property type="component" value="Unassembled WGS sequence"/>
</dbReference>
<dbReference type="RefSeq" id="WP_377171302.1">
    <property type="nucleotide sequence ID" value="NZ_JBHSMQ010000012.1"/>
</dbReference>
<keyword evidence="9" id="KW-1185">Reference proteome</keyword>
<evidence type="ECO:0000313" key="8">
    <source>
        <dbReference type="EMBL" id="MFC5457702.1"/>
    </source>
</evidence>
<dbReference type="InterPro" id="IPR013325">
    <property type="entry name" value="RNA_pol_sigma_r2"/>
</dbReference>
<dbReference type="NCBIfam" id="TIGR02937">
    <property type="entry name" value="sigma70-ECF"/>
    <property type="match status" value="1"/>
</dbReference>
<dbReference type="PANTHER" id="PTHR43133">
    <property type="entry name" value="RNA POLYMERASE ECF-TYPE SIGMA FACTO"/>
    <property type="match status" value="1"/>
</dbReference>